<gene>
    <name evidence="7" type="ORF">LSH36_362g01000</name>
</gene>
<comment type="subcellular location">
    <subcellularLocation>
        <location evidence="1">Membrane</location>
        <topology evidence="1">Multi-pass membrane protein</topology>
    </subcellularLocation>
</comment>
<evidence type="ECO:0000313" key="7">
    <source>
        <dbReference type="EMBL" id="KAK2151453.1"/>
    </source>
</evidence>
<dbReference type="GO" id="GO:0015179">
    <property type="term" value="F:L-amino acid transmembrane transporter activity"/>
    <property type="evidence" value="ECO:0007669"/>
    <property type="project" value="TreeGrafter"/>
</dbReference>
<dbReference type="GO" id="GO:0016020">
    <property type="term" value="C:membrane"/>
    <property type="evidence" value="ECO:0007669"/>
    <property type="project" value="UniProtKB-SubCell"/>
</dbReference>
<accession>A0AAD9JF31</accession>
<dbReference type="AlphaFoldDB" id="A0AAD9JF31"/>
<dbReference type="InterPro" id="IPR036397">
    <property type="entry name" value="RNaseH_sf"/>
</dbReference>
<evidence type="ECO:0000256" key="4">
    <source>
        <dbReference type="ARBA" id="ARBA00023136"/>
    </source>
</evidence>
<feature type="compositionally biased region" description="Low complexity" evidence="5">
    <location>
        <begin position="11"/>
        <end position="22"/>
    </location>
</feature>
<feature type="transmembrane region" description="Helical" evidence="6">
    <location>
        <begin position="403"/>
        <end position="423"/>
    </location>
</feature>
<sequence>MEDGSDKAQNSEKSSSLSSSEHGSSKDNQTEQVEPEQVVLEKKVGLLGSIGLVVGVIIGSGIFISPTGVAEGAGSVGLSLVLWAVGGLVTMFAGLSMAELGTMITKSGGEYIYIKMTLCDWLAYLWTWSQCYLLKPATQAVVSITCAEYILVPIFQDECGAPPEAYTKMLAAVLVLMIALMNVWSVRLAASVQFVFTVAKVIALCIIIVGGMVNMANGKLEYLKTGFEGTNTNPGQIMLGLYSAMFAYDGWNNLNAVIEEVINPAWTLPVSMYIGIPLITILYMLTNISYFTVMNVDGLLDSDAVAMTWAKAVIPSVSWIIPLSVAMSTFGGVNGGFFAVGRLYYTAARESHQPQILSYIQVKRLTPMPAMIVNVPFVFPLVVFIFSVAMVIIPIATAPQMEFLYATIVMLAGFIFYFPFVLCRVKPTCMNNFAIVRMKNTLPRLLDDYTVILSLTQLHRRVMDFLEDKNVQHIDWPAMLRKLNPIENIWSEISHGLNNMPNPPTNVAELTQAVVDIWRDIPDQISIQRRPHEVLNCLA</sequence>
<dbReference type="Gene3D" id="1.20.1740.10">
    <property type="entry name" value="Amino acid/polyamine transporter I"/>
    <property type="match status" value="1"/>
</dbReference>
<dbReference type="PANTHER" id="PTHR11785">
    <property type="entry name" value="AMINO ACID TRANSPORTER"/>
    <property type="match status" value="1"/>
</dbReference>
<feature type="compositionally biased region" description="Basic and acidic residues" evidence="5">
    <location>
        <begin position="1"/>
        <end position="10"/>
    </location>
</feature>
<proteinExistence type="predicted"/>
<dbReference type="GO" id="GO:0003676">
    <property type="term" value="F:nucleic acid binding"/>
    <property type="evidence" value="ECO:0007669"/>
    <property type="project" value="InterPro"/>
</dbReference>
<comment type="caution">
    <text evidence="7">The sequence shown here is derived from an EMBL/GenBank/DDBJ whole genome shotgun (WGS) entry which is preliminary data.</text>
</comment>
<organism evidence="7 8">
    <name type="scientific">Paralvinella palmiformis</name>
    <dbReference type="NCBI Taxonomy" id="53620"/>
    <lineage>
        <taxon>Eukaryota</taxon>
        <taxon>Metazoa</taxon>
        <taxon>Spiralia</taxon>
        <taxon>Lophotrochozoa</taxon>
        <taxon>Annelida</taxon>
        <taxon>Polychaeta</taxon>
        <taxon>Sedentaria</taxon>
        <taxon>Canalipalpata</taxon>
        <taxon>Terebellida</taxon>
        <taxon>Terebelliformia</taxon>
        <taxon>Alvinellidae</taxon>
        <taxon>Paralvinella</taxon>
    </lineage>
</organism>
<evidence type="ECO:0000256" key="5">
    <source>
        <dbReference type="SAM" id="MobiDB-lite"/>
    </source>
</evidence>
<dbReference type="Gene3D" id="3.30.420.10">
    <property type="entry name" value="Ribonuclease H-like superfamily/Ribonuclease H"/>
    <property type="match status" value="1"/>
</dbReference>
<evidence type="ECO:0000313" key="8">
    <source>
        <dbReference type="Proteomes" id="UP001208570"/>
    </source>
</evidence>
<feature type="transmembrane region" description="Helical" evidence="6">
    <location>
        <begin position="44"/>
        <end position="64"/>
    </location>
</feature>
<name>A0AAD9JF31_9ANNE</name>
<evidence type="ECO:0000256" key="3">
    <source>
        <dbReference type="ARBA" id="ARBA00022989"/>
    </source>
</evidence>
<dbReference type="InterPro" id="IPR002293">
    <property type="entry name" value="AA/rel_permease1"/>
</dbReference>
<protein>
    <submittedName>
        <fullName evidence="7">Uncharacterized protein</fullName>
    </submittedName>
</protein>
<feature type="transmembrane region" description="Helical" evidence="6">
    <location>
        <begin position="272"/>
        <end position="293"/>
    </location>
</feature>
<evidence type="ECO:0000256" key="1">
    <source>
        <dbReference type="ARBA" id="ARBA00004141"/>
    </source>
</evidence>
<keyword evidence="2 6" id="KW-0812">Transmembrane</keyword>
<feature type="transmembrane region" description="Helical" evidence="6">
    <location>
        <begin position="76"/>
        <end position="98"/>
    </location>
</feature>
<feature type="transmembrane region" description="Helical" evidence="6">
    <location>
        <begin position="319"/>
        <end position="345"/>
    </location>
</feature>
<dbReference type="Proteomes" id="UP001208570">
    <property type="component" value="Unassembled WGS sequence"/>
</dbReference>
<dbReference type="InterPro" id="IPR050598">
    <property type="entry name" value="AminoAcid_Transporter"/>
</dbReference>
<keyword evidence="3 6" id="KW-1133">Transmembrane helix</keyword>
<keyword evidence="8" id="KW-1185">Reference proteome</keyword>
<reference evidence="7" key="1">
    <citation type="journal article" date="2023" name="Mol. Biol. Evol.">
        <title>Third-Generation Sequencing Reveals the Adaptive Role of the Epigenome in Three Deep-Sea Polychaetes.</title>
        <authorList>
            <person name="Perez M."/>
            <person name="Aroh O."/>
            <person name="Sun Y."/>
            <person name="Lan Y."/>
            <person name="Juniper S.K."/>
            <person name="Young C.R."/>
            <person name="Angers B."/>
            <person name="Qian P.Y."/>
        </authorList>
    </citation>
    <scope>NUCLEOTIDE SEQUENCE</scope>
    <source>
        <strain evidence="7">P08H-3</strain>
    </source>
</reference>
<evidence type="ECO:0000256" key="6">
    <source>
        <dbReference type="SAM" id="Phobius"/>
    </source>
</evidence>
<keyword evidence="4 6" id="KW-0472">Membrane</keyword>
<feature type="region of interest" description="Disordered" evidence="5">
    <location>
        <begin position="1"/>
        <end position="34"/>
    </location>
</feature>
<feature type="transmembrane region" description="Helical" evidence="6">
    <location>
        <begin position="169"/>
        <end position="186"/>
    </location>
</feature>
<dbReference type="PANTHER" id="PTHR11785:SF528">
    <property type="entry name" value="AMINO ACID TRANSPORTER PROTEIN JHI-21"/>
    <property type="match status" value="1"/>
</dbReference>
<evidence type="ECO:0000256" key="2">
    <source>
        <dbReference type="ARBA" id="ARBA00022692"/>
    </source>
</evidence>
<feature type="transmembrane region" description="Helical" evidence="6">
    <location>
        <begin position="371"/>
        <end position="397"/>
    </location>
</feature>
<dbReference type="Pfam" id="PF13520">
    <property type="entry name" value="AA_permease_2"/>
    <property type="match status" value="1"/>
</dbReference>
<dbReference type="EMBL" id="JAODUP010000362">
    <property type="protein sequence ID" value="KAK2151453.1"/>
    <property type="molecule type" value="Genomic_DNA"/>
</dbReference>
<feature type="transmembrane region" description="Helical" evidence="6">
    <location>
        <begin position="192"/>
        <end position="213"/>
    </location>
</feature>